<protein>
    <submittedName>
        <fullName evidence="1">Uncharacterized protein</fullName>
    </submittedName>
</protein>
<sequence>MSGYPEMSGSDSPDIKCFQELPDDTFEAIGLETKTIRRITRQQQNLPIDVIKYLLFTNVPPTVAEEISSSSTRHMFNYDTQSMILKLVTGAHQTASRALLCEVQYILLGMDLHRSILPLGSTRVRGRDAKWPTVAVEIGVSDSYGKLKADAEWWLSNSRGEVKLVIIVSINRKTPGIKFETVVLDVGSLRHSRYVTTIRQTIMVSRRGEQITVSPEVPLTIEFEELFCRQPVSPEHKIDISPDQLRYISSDVWEQQGL</sequence>
<dbReference type="OrthoDB" id="76567at2759"/>
<dbReference type="AlphaFoldDB" id="A0A9W9KU37"/>
<keyword evidence="2" id="KW-1185">Reference proteome</keyword>
<organism evidence="1 2">
    <name type="scientific">Penicillium bovifimosum</name>
    <dbReference type="NCBI Taxonomy" id="126998"/>
    <lineage>
        <taxon>Eukaryota</taxon>
        <taxon>Fungi</taxon>
        <taxon>Dikarya</taxon>
        <taxon>Ascomycota</taxon>
        <taxon>Pezizomycotina</taxon>
        <taxon>Eurotiomycetes</taxon>
        <taxon>Eurotiomycetidae</taxon>
        <taxon>Eurotiales</taxon>
        <taxon>Aspergillaceae</taxon>
        <taxon>Penicillium</taxon>
    </lineage>
</organism>
<dbReference type="EMBL" id="JAPQKL010000007">
    <property type="protein sequence ID" value="KAJ5121026.1"/>
    <property type="molecule type" value="Genomic_DNA"/>
</dbReference>
<reference evidence="1" key="1">
    <citation type="submission" date="2022-11" db="EMBL/GenBank/DDBJ databases">
        <authorList>
            <person name="Petersen C."/>
        </authorList>
    </citation>
    <scope>NUCLEOTIDE SEQUENCE</scope>
    <source>
        <strain evidence="1">IBT 22155</strain>
    </source>
</reference>
<name>A0A9W9KU37_9EURO</name>
<proteinExistence type="predicted"/>
<gene>
    <name evidence="1" type="ORF">N7515_008987</name>
</gene>
<evidence type="ECO:0000313" key="2">
    <source>
        <dbReference type="Proteomes" id="UP001149079"/>
    </source>
</evidence>
<accession>A0A9W9KU37</accession>
<dbReference type="Proteomes" id="UP001149079">
    <property type="component" value="Unassembled WGS sequence"/>
</dbReference>
<evidence type="ECO:0000313" key="1">
    <source>
        <dbReference type="EMBL" id="KAJ5121026.1"/>
    </source>
</evidence>
<dbReference type="RefSeq" id="XP_056517530.1">
    <property type="nucleotide sequence ID" value="XM_056669731.1"/>
</dbReference>
<reference evidence="1" key="2">
    <citation type="journal article" date="2023" name="IMA Fungus">
        <title>Comparative genomic study of the Penicillium genus elucidates a diverse pangenome and 15 lateral gene transfer events.</title>
        <authorList>
            <person name="Petersen C."/>
            <person name="Sorensen T."/>
            <person name="Nielsen M.R."/>
            <person name="Sondergaard T.E."/>
            <person name="Sorensen J.L."/>
            <person name="Fitzpatrick D.A."/>
            <person name="Frisvad J.C."/>
            <person name="Nielsen K.L."/>
        </authorList>
    </citation>
    <scope>NUCLEOTIDE SEQUENCE</scope>
    <source>
        <strain evidence="1">IBT 22155</strain>
    </source>
</reference>
<comment type="caution">
    <text evidence="1">The sequence shown here is derived from an EMBL/GenBank/DDBJ whole genome shotgun (WGS) entry which is preliminary data.</text>
</comment>
<dbReference type="GeneID" id="81408901"/>